<evidence type="ECO:0000256" key="1">
    <source>
        <dbReference type="ARBA" id="ARBA00022603"/>
    </source>
</evidence>
<dbReference type="GO" id="GO:0032259">
    <property type="term" value="P:methylation"/>
    <property type="evidence" value="ECO:0007669"/>
    <property type="project" value="UniProtKB-KW"/>
</dbReference>
<keyword evidence="6" id="KW-1185">Reference proteome</keyword>
<dbReference type="InterPro" id="IPR036390">
    <property type="entry name" value="WH_DNA-bd_sf"/>
</dbReference>
<dbReference type="InterPro" id="IPR012967">
    <property type="entry name" value="COMT_dimerisation"/>
</dbReference>
<evidence type="ECO:0000313" key="6">
    <source>
        <dbReference type="Proteomes" id="UP001604336"/>
    </source>
</evidence>
<dbReference type="FunFam" id="1.10.10.10:FF:000213">
    <property type="entry name" value="Coniferyl alcohol 9-O-methyltransferase"/>
    <property type="match status" value="1"/>
</dbReference>
<keyword evidence="2" id="KW-0808">Transferase</keyword>
<name>A0ABD1PRP1_9LAMI</name>
<sequence length="137" mass="15472">MALPIGEQSAELLKAQDLIWNHLYRFISSMSLRYATELGIPDIIHRHGKPMTLQLLVDALPINKAKAHGVHRLMRILIHSGFFIEEKISEDEAVMGYWLTPGFPTPHQRRVLQYVSNCTSLLQSNCVKAMGSCEGMV</sequence>
<evidence type="ECO:0000259" key="4">
    <source>
        <dbReference type="Pfam" id="PF08100"/>
    </source>
</evidence>
<dbReference type="SUPFAM" id="SSF46785">
    <property type="entry name" value="Winged helix' DNA-binding domain"/>
    <property type="match status" value="1"/>
</dbReference>
<dbReference type="InterPro" id="IPR036388">
    <property type="entry name" value="WH-like_DNA-bd_sf"/>
</dbReference>
<gene>
    <name evidence="5" type="ORF">Adt_42446</name>
</gene>
<protein>
    <submittedName>
        <fullName evidence="5">Hydroxyindole-O-methyltransferase</fullName>
    </submittedName>
</protein>
<keyword evidence="1" id="KW-0489">Methyltransferase</keyword>
<evidence type="ECO:0000256" key="3">
    <source>
        <dbReference type="ARBA" id="ARBA00022691"/>
    </source>
</evidence>
<dbReference type="Pfam" id="PF08100">
    <property type="entry name" value="Dimerisation"/>
    <property type="match status" value="1"/>
</dbReference>
<dbReference type="Gene3D" id="1.10.10.10">
    <property type="entry name" value="Winged helix-like DNA-binding domain superfamily/Winged helix DNA-binding domain"/>
    <property type="match status" value="1"/>
</dbReference>
<dbReference type="EMBL" id="JBFOLK010000013">
    <property type="protein sequence ID" value="KAL2466595.1"/>
    <property type="molecule type" value="Genomic_DNA"/>
</dbReference>
<accession>A0ABD1PRP1</accession>
<organism evidence="5 6">
    <name type="scientific">Abeliophyllum distichum</name>
    <dbReference type="NCBI Taxonomy" id="126358"/>
    <lineage>
        <taxon>Eukaryota</taxon>
        <taxon>Viridiplantae</taxon>
        <taxon>Streptophyta</taxon>
        <taxon>Embryophyta</taxon>
        <taxon>Tracheophyta</taxon>
        <taxon>Spermatophyta</taxon>
        <taxon>Magnoliopsida</taxon>
        <taxon>eudicotyledons</taxon>
        <taxon>Gunneridae</taxon>
        <taxon>Pentapetalae</taxon>
        <taxon>asterids</taxon>
        <taxon>lamiids</taxon>
        <taxon>Lamiales</taxon>
        <taxon>Oleaceae</taxon>
        <taxon>Forsythieae</taxon>
        <taxon>Abeliophyllum</taxon>
    </lineage>
</organism>
<dbReference type="Proteomes" id="UP001604336">
    <property type="component" value="Unassembled WGS sequence"/>
</dbReference>
<keyword evidence="3" id="KW-0949">S-adenosyl-L-methionine</keyword>
<reference evidence="6" key="1">
    <citation type="submission" date="2024-07" db="EMBL/GenBank/DDBJ databases">
        <title>Two chromosome-level genome assemblies of Korean endemic species Abeliophyllum distichum and Forsythia ovata (Oleaceae).</title>
        <authorList>
            <person name="Jang H."/>
        </authorList>
    </citation>
    <scope>NUCLEOTIDE SEQUENCE [LARGE SCALE GENOMIC DNA]</scope>
</reference>
<dbReference type="GO" id="GO:0008757">
    <property type="term" value="F:S-adenosylmethionine-dependent methyltransferase activity"/>
    <property type="evidence" value="ECO:0007669"/>
    <property type="project" value="UniProtKB-ARBA"/>
</dbReference>
<feature type="domain" description="O-methyltransferase dimerisation" evidence="4">
    <location>
        <begin position="20"/>
        <end position="100"/>
    </location>
</feature>
<evidence type="ECO:0000256" key="2">
    <source>
        <dbReference type="ARBA" id="ARBA00022679"/>
    </source>
</evidence>
<proteinExistence type="predicted"/>
<evidence type="ECO:0000313" key="5">
    <source>
        <dbReference type="EMBL" id="KAL2466595.1"/>
    </source>
</evidence>
<dbReference type="PROSITE" id="PS51683">
    <property type="entry name" value="SAM_OMT_II"/>
    <property type="match status" value="1"/>
</dbReference>
<dbReference type="AlphaFoldDB" id="A0ABD1PRP1"/>
<comment type="caution">
    <text evidence="5">The sequence shown here is derived from an EMBL/GenBank/DDBJ whole genome shotgun (WGS) entry which is preliminary data.</text>
</comment>
<dbReference type="InterPro" id="IPR016461">
    <property type="entry name" value="COMT-like"/>
</dbReference>